<dbReference type="FunFam" id="1.20.1260.10:FF:000001">
    <property type="entry name" value="Non-heme ferritin"/>
    <property type="match status" value="1"/>
</dbReference>
<dbReference type="InterPro" id="IPR013785">
    <property type="entry name" value="Aldolase_TIM"/>
</dbReference>
<dbReference type="GO" id="GO:0008199">
    <property type="term" value="F:ferric iron binding"/>
    <property type="evidence" value="ECO:0007669"/>
    <property type="project" value="InterPro"/>
</dbReference>
<dbReference type="EMBL" id="CAJPEV010021289">
    <property type="protein sequence ID" value="CAG0908103.1"/>
    <property type="molecule type" value="Genomic_DNA"/>
</dbReference>
<evidence type="ECO:0000259" key="16">
    <source>
        <dbReference type="PROSITE" id="PS50905"/>
    </source>
</evidence>
<evidence type="ECO:0000256" key="6">
    <source>
        <dbReference type="ARBA" id="ARBA00022434"/>
    </source>
</evidence>
<dbReference type="Gene3D" id="3.20.20.70">
    <property type="entry name" value="Aldolase class I"/>
    <property type="match status" value="1"/>
</dbReference>
<dbReference type="OrthoDB" id="191315at2759"/>
<evidence type="ECO:0000256" key="8">
    <source>
        <dbReference type="ARBA" id="ARBA00023002"/>
    </source>
</evidence>
<evidence type="ECO:0000256" key="5">
    <source>
        <dbReference type="ARBA" id="ARBA00018425"/>
    </source>
</evidence>
<reference evidence="17" key="1">
    <citation type="submission" date="2020-11" db="EMBL/GenBank/DDBJ databases">
        <authorList>
            <person name="Tran Van P."/>
        </authorList>
    </citation>
    <scope>NUCLEOTIDE SEQUENCE</scope>
</reference>
<comment type="subunit">
    <text evidence="3">Homotetramer.</text>
</comment>
<dbReference type="InterPro" id="IPR041719">
    <property type="entry name" value="Ferritin_prok"/>
</dbReference>
<dbReference type="GO" id="GO:0005829">
    <property type="term" value="C:cytosol"/>
    <property type="evidence" value="ECO:0007669"/>
    <property type="project" value="TreeGrafter"/>
</dbReference>
<dbReference type="PRINTS" id="PR00146">
    <property type="entry name" value="DHPICSNTHASE"/>
</dbReference>
<dbReference type="Pfam" id="PF00210">
    <property type="entry name" value="Ferritin"/>
    <property type="match status" value="1"/>
</dbReference>
<dbReference type="EC" id="4.1.3.16" evidence="4"/>
<dbReference type="Proteomes" id="UP000677054">
    <property type="component" value="Unassembled WGS sequence"/>
</dbReference>
<dbReference type="InterPro" id="IPR002220">
    <property type="entry name" value="DapA-like"/>
</dbReference>
<comment type="similarity">
    <text evidence="2">Belongs to the DapA family.</text>
</comment>
<evidence type="ECO:0000256" key="11">
    <source>
        <dbReference type="ARBA" id="ARBA00023270"/>
    </source>
</evidence>
<proteinExistence type="inferred from homology"/>
<dbReference type="PROSITE" id="PS00666">
    <property type="entry name" value="DHDPS_2"/>
    <property type="match status" value="1"/>
</dbReference>
<evidence type="ECO:0000256" key="1">
    <source>
        <dbReference type="ARBA" id="ARBA00002577"/>
    </source>
</evidence>
<keyword evidence="10" id="KW-0456">Lyase</keyword>
<keyword evidence="7" id="KW-0479">Metal-binding</keyword>
<dbReference type="GO" id="GO:0008840">
    <property type="term" value="F:4-hydroxy-tetrahydrodipicolinate synthase activity"/>
    <property type="evidence" value="ECO:0007669"/>
    <property type="project" value="TreeGrafter"/>
</dbReference>
<dbReference type="InterPro" id="IPR020625">
    <property type="entry name" value="Schiff_base-form_aldolases_AS"/>
</dbReference>
<evidence type="ECO:0000256" key="12">
    <source>
        <dbReference type="ARBA" id="ARBA00030874"/>
    </source>
</evidence>
<keyword evidence="11" id="KW-0704">Schiff base</keyword>
<dbReference type="SUPFAM" id="SSF47240">
    <property type="entry name" value="Ferritin-like"/>
    <property type="match status" value="1"/>
</dbReference>
<dbReference type="GO" id="GO:0042802">
    <property type="term" value="F:identical protein binding"/>
    <property type="evidence" value="ECO:0007669"/>
    <property type="project" value="UniProtKB-ARBA"/>
</dbReference>
<keyword evidence="9" id="KW-0408">Iron</keyword>
<dbReference type="PANTHER" id="PTHR12128:SF66">
    <property type="entry name" value="4-HYDROXY-2-OXOGLUTARATE ALDOLASE, MITOCHONDRIAL"/>
    <property type="match status" value="1"/>
</dbReference>
<evidence type="ECO:0000256" key="9">
    <source>
        <dbReference type="ARBA" id="ARBA00023004"/>
    </source>
</evidence>
<evidence type="ECO:0000313" key="18">
    <source>
        <dbReference type="Proteomes" id="UP000677054"/>
    </source>
</evidence>
<feature type="domain" description="Ferritin-like diiron" evidence="16">
    <location>
        <begin position="149"/>
        <end position="280"/>
    </location>
</feature>
<evidence type="ECO:0000256" key="14">
    <source>
        <dbReference type="ARBA" id="ARBA00033610"/>
    </source>
</evidence>
<evidence type="ECO:0000256" key="7">
    <source>
        <dbReference type="ARBA" id="ARBA00022723"/>
    </source>
</evidence>
<dbReference type="AlphaFoldDB" id="A0A7R9AJS8"/>
<dbReference type="PANTHER" id="PTHR12128">
    <property type="entry name" value="DIHYDRODIPICOLINATE SYNTHASE"/>
    <property type="match status" value="1"/>
</dbReference>
<protein>
    <recommendedName>
        <fullName evidence="5">4-hydroxy-2-oxoglutarate aldolase, mitochondrial</fullName>
        <ecNumber evidence="4">4.1.3.16</ecNumber>
    </recommendedName>
    <alternativeName>
        <fullName evidence="13">Dihydrodipicolinate synthase-like</fullName>
    </alternativeName>
    <alternativeName>
        <fullName evidence="12">Probable 2-keto-4-hydroxyglutarate aldolase</fullName>
    </alternativeName>
</protein>
<keyword evidence="6" id="KW-0409">Iron storage</keyword>
<dbReference type="InterPro" id="IPR009078">
    <property type="entry name" value="Ferritin-like_SF"/>
</dbReference>
<evidence type="ECO:0000256" key="10">
    <source>
        <dbReference type="ARBA" id="ARBA00023239"/>
    </source>
</evidence>
<comment type="catalytic activity">
    <reaction evidence="15">
        <text>(4S)-4-hydroxy-2-oxoglutarate = glyoxylate + pyruvate</text>
        <dbReference type="Rhea" id="RHEA:35639"/>
        <dbReference type="ChEBI" id="CHEBI:15361"/>
        <dbReference type="ChEBI" id="CHEBI:36655"/>
        <dbReference type="ChEBI" id="CHEBI:71685"/>
        <dbReference type="EC" id="4.1.3.16"/>
    </reaction>
</comment>
<sequence length="280" mass="31853">PFEAILSVCPYYNKPNQEGIYQHFKSIATASSKPIILYNVPGRTVVNMAVSTTVRLAQDFKNIVAIKEASPDFVQCLELIKEKPKEFVVLSGDDALANSQILAGASGVISVLAQGFPKEFCQMVKHALGRRPDESYRLYNLLYTMESLIFEEDKIKDALNAQIKLEGDSSNGYLAMAVWAETNGFEGVSNFLYSHAEEERMHMLKLVKFINERNGEAKIPDFAKPKNKFTNLKELFESVFQHEVKVSKHINELVDMTLKEKDYSTMNFLQWYVSEQIEEE</sequence>
<evidence type="ECO:0000256" key="13">
    <source>
        <dbReference type="ARBA" id="ARBA00032879"/>
    </source>
</evidence>
<evidence type="ECO:0000313" key="17">
    <source>
        <dbReference type="EMBL" id="CAD7255272.1"/>
    </source>
</evidence>
<feature type="non-terminal residue" evidence="17">
    <location>
        <position position="280"/>
    </location>
</feature>
<dbReference type="GO" id="GO:0016491">
    <property type="term" value="F:oxidoreductase activity"/>
    <property type="evidence" value="ECO:0007669"/>
    <property type="project" value="UniProtKB-KW"/>
</dbReference>
<evidence type="ECO:0000256" key="3">
    <source>
        <dbReference type="ARBA" id="ARBA00011881"/>
    </source>
</evidence>
<comment type="function">
    <text evidence="1">Catalyzes the final step in the metabolic pathway of hydroxyproline.</text>
</comment>
<keyword evidence="18" id="KW-1185">Reference proteome</keyword>
<dbReference type="GO" id="GO:0008700">
    <property type="term" value="F:(R,S)-4-hydroxy-2-oxoglutarate aldolase activity"/>
    <property type="evidence" value="ECO:0007669"/>
    <property type="project" value="UniProtKB-EC"/>
</dbReference>
<organism evidence="17">
    <name type="scientific">Darwinula stevensoni</name>
    <dbReference type="NCBI Taxonomy" id="69355"/>
    <lineage>
        <taxon>Eukaryota</taxon>
        <taxon>Metazoa</taxon>
        <taxon>Ecdysozoa</taxon>
        <taxon>Arthropoda</taxon>
        <taxon>Crustacea</taxon>
        <taxon>Oligostraca</taxon>
        <taxon>Ostracoda</taxon>
        <taxon>Podocopa</taxon>
        <taxon>Podocopida</taxon>
        <taxon>Darwinulocopina</taxon>
        <taxon>Darwinuloidea</taxon>
        <taxon>Darwinulidae</taxon>
        <taxon>Darwinula</taxon>
    </lineage>
</organism>
<dbReference type="InterPro" id="IPR009040">
    <property type="entry name" value="Ferritin-like_diiron"/>
</dbReference>
<gene>
    <name evidence="17" type="ORF">DSTB1V02_LOCUS15017</name>
</gene>
<evidence type="ECO:0000256" key="2">
    <source>
        <dbReference type="ARBA" id="ARBA00007592"/>
    </source>
</evidence>
<keyword evidence="8" id="KW-0560">Oxidoreductase</keyword>
<evidence type="ECO:0000256" key="4">
    <source>
        <dbReference type="ARBA" id="ARBA00012215"/>
    </source>
</evidence>
<comment type="catalytic activity">
    <reaction evidence="14">
        <text>(4R)-4-hydroxy-2-oxoglutarate = glyoxylate + pyruvate</text>
        <dbReference type="Rhea" id="RHEA:30687"/>
        <dbReference type="ChEBI" id="CHEBI:15361"/>
        <dbReference type="ChEBI" id="CHEBI:36655"/>
        <dbReference type="ChEBI" id="CHEBI:62213"/>
        <dbReference type="EC" id="4.1.3.16"/>
    </reaction>
</comment>
<dbReference type="SMART" id="SM01130">
    <property type="entry name" value="DHDPS"/>
    <property type="match status" value="1"/>
</dbReference>
<accession>A0A7R9AJS8</accession>
<dbReference type="EMBL" id="LR920807">
    <property type="protein sequence ID" value="CAD7255272.1"/>
    <property type="molecule type" value="Genomic_DNA"/>
</dbReference>
<feature type="non-terminal residue" evidence="17">
    <location>
        <position position="1"/>
    </location>
</feature>
<dbReference type="InterPro" id="IPR008331">
    <property type="entry name" value="Ferritin_DPS_dom"/>
</dbReference>
<dbReference type="SUPFAM" id="SSF51569">
    <property type="entry name" value="Aldolase"/>
    <property type="match status" value="1"/>
</dbReference>
<dbReference type="PROSITE" id="PS50905">
    <property type="entry name" value="FERRITIN_LIKE"/>
    <property type="match status" value="1"/>
</dbReference>
<dbReference type="GO" id="GO:0006879">
    <property type="term" value="P:intracellular iron ion homeostasis"/>
    <property type="evidence" value="ECO:0007669"/>
    <property type="project" value="UniProtKB-KW"/>
</dbReference>
<dbReference type="GO" id="GO:0044281">
    <property type="term" value="P:small molecule metabolic process"/>
    <property type="evidence" value="ECO:0007669"/>
    <property type="project" value="UniProtKB-ARBA"/>
</dbReference>
<dbReference type="CDD" id="cd01055">
    <property type="entry name" value="Nonheme_Ferritin"/>
    <property type="match status" value="1"/>
</dbReference>
<dbReference type="Pfam" id="PF00701">
    <property type="entry name" value="DHDPS"/>
    <property type="match status" value="1"/>
</dbReference>
<name>A0A7R9AJS8_9CRUS</name>
<evidence type="ECO:0000256" key="15">
    <source>
        <dbReference type="ARBA" id="ARBA00033613"/>
    </source>
</evidence>